<proteinExistence type="predicted"/>
<sequence length="268" mass="31993">MREGKLMENNQVKIFFDESGKNNDRPTTMGALLIPNLVYENEIIKSFNNRLQKREFELHWKDYGGDSEKRNLILDFITTIMKFSSTFSFNIINYRKPNLQEGDKHIFEDMIYTKLPERILYGLLRQHGSDISINADIFIEKATEYDKRKLKQNIPHQLNIQAIYRGENYRIKNCYYKEKNEEIGVELVDIILGIVRTIILNKNTSKKYIARNELIVELLKDKNFNSFLSKIGYFEWSSDYELKKINFNYYIQLFLSNQESWINYLAQK</sequence>
<reference evidence="1 2" key="1">
    <citation type="submission" date="2019-04" db="EMBL/GenBank/DDBJ databases">
        <title>Genome sequencing of Clostridium botulinum Groups I-IV and Clostridium butyricum.</title>
        <authorList>
            <person name="Brunt J."/>
            <person name="Van Vliet A.H.M."/>
            <person name="Stringer S.C."/>
            <person name="Carter A.T."/>
            <person name="Peck M.W."/>
        </authorList>
    </citation>
    <scope>NUCLEOTIDE SEQUENCE [LARGE SCALE GENOMIC DNA]</scope>
    <source>
        <strain evidence="1 2">1605</strain>
    </source>
</reference>
<organism evidence="1 2">
    <name type="scientific">Clostridium botulinum</name>
    <dbReference type="NCBI Taxonomy" id="1491"/>
    <lineage>
        <taxon>Bacteria</taxon>
        <taxon>Bacillati</taxon>
        <taxon>Bacillota</taxon>
        <taxon>Clostridia</taxon>
        <taxon>Eubacteriales</taxon>
        <taxon>Clostridiaceae</taxon>
        <taxon>Clostridium</taxon>
    </lineage>
</organism>
<gene>
    <name evidence="1" type="ORF">FC774_05350</name>
</gene>
<dbReference type="Pfam" id="PF12686">
    <property type="entry name" value="DUF3800"/>
    <property type="match status" value="1"/>
</dbReference>
<dbReference type="EMBL" id="SWOV01000009">
    <property type="protein sequence ID" value="NFF87299.1"/>
    <property type="molecule type" value="Genomic_DNA"/>
</dbReference>
<name>A0A6M0V393_CLOBO</name>
<evidence type="ECO:0000313" key="2">
    <source>
        <dbReference type="Proteomes" id="UP000476820"/>
    </source>
</evidence>
<dbReference type="AlphaFoldDB" id="A0A6M0V393"/>
<protein>
    <submittedName>
        <fullName evidence="1">DUF3800 domain-containing protein</fullName>
    </submittedName>
</protein>
<dbReference type="InterPro" id="IPR024524">
    <property type="entry name" value="DUF3800"/>
</dbReference>
<dbReference type="Proteomes" id="UP000476820">
    <property type="component" value="Unassembled WGS sequence"/>
</dbReference>
<accession>A0A6M0V393</accession>
<comment type="caution">
    <text evidence="1">The sequence shown here is derived from an EMBL/GenBank/DDBJ whole genome shotgun (WGS) entry which is preliminary data.</text>
</comment>
<evidence type="ECO:0000313" key="1">
    <source>
        <dbReference type="EMBL" id="NFF87299.1"/>
    </source>
</evidence>